<dbReference type="InterPro" id="IPR017792">
    <property type="entry name" value="UAAP1"/>
</dbReference>
<dbReference type="AlphaFoldDB" id="A0AAW7X5M4"/>
<dbReference type="Proteomes" id="UP001169760">
    <property type="component" value="Unassembled WGS sequence"/>
</dbReference>
<feature type="domain" description="DUF1989" evidence="1">
    <location>
        <begin position="17"/>
        <end position="187"/>
    </location>
</feature>
<name>A0AAW7X5M4_9GAMM</name>
<dbReference type="PANTHER" id="PTHR31527:SF0">
    <property type="entry name" value="RE64534P"/>
    <property type="match status" value="1"/>
</dbReference>
<dbReference type="EMBL" id="JAUOPB010000007">
    <property type="protein sequence ID" value="MDO6422830.1"/>
    <property type="molecule type" value="Genomic_DNA"/>
</dbReference>
<dbReference type="Pfam" id="PF09347">
    <property type="entry name" value="DUF1989"/>
    <property type="match status" value="1"/>
</dbReference>
<dbReference type="InterPro" id="IPR018959">
    <property type="entry name" value="DUF1989"/>
</dbReference>
<gene>
    <name evidence="2" type="ORF">Q4521_10120</name>
</gene>
<sequence>MLNILNPTDSTSRYTTNIDGGSHWSVLVRRGVNLRLTDLEGGANVGMMFYNPVWLSERYNAPDTLKCQHTFKLTQGNCLYSDMGRIFCSIIEDSFGWHETMCGNAHAQHVSKKWGGRDYQSDRNAWQQNGYDSFLVELAKYGLDRTAMVANVNWFSEVSADDNGNLKLTRQSKAGDAVTLRFEMDTLVVLHTCPHPMNSEATYPKKPIRLEMFKGGPVTEQDECLNHCAENRRGFENNALYLLGA</sequence>
<dbReference type="RefSeq" id="WP_280945832.1">
    <property type="nucleotide sequence ID" value="NZ_CP123764.1"/>
</dbReference>
<evidence type="ECO:0000313" key="2">
    <source>
        <dbReference type="EMBL" id="MDO6422830.1"/>
    </source>
</evidence>
<evidence type="ECO:0000313" key="3">
    <source>
        <dbReference type="Proteomes" id="UP001169760"/>
    </source>
</evidence>
<dbReference type="NCBIfam" id="TIGR03425">
    <property type="entry name" value="urea_degr_2"/>
    <property type="match status" value="1"/>
</dbReference>
<organism evidence="2 3">
    <name type="scientific">Saccharophagus degradans</name>
    <dbReference type="NCBI Taxonomy" id="86304"/>
    <lineage>
        <taxon>Bacteria</taxon>
        <taxon>Pseudomonadati</taxon>
        <taxon>Pseudomonadota</taxon>
        <taxon>Gammaproteobacteria</taxon>
        <taxon>Cellvibrionales</taxon>
        <taxon>Cellvibrionaceae</taxon>
        <taxon>Saccharophagus</taxon>
    </lineage>
</organism>
<reference evidence="2" key="1">
    <citation type="submission" date="2023-07" db="EMBL/GenBank/DDBJ databases">
        <title>Genome content predicts the carbon catabolic preferences of heterotrophic bacteria.</title>
        <authorList>
            <person name="Gralka M."/>
        </authorList>
    </citation>
    <scope>NUCLEOTIDE SEQUENCE</scope>
    <source>
        <strain evidence="2">I3M17_2</strain>
    </source>
</reference>
<accession>A0AAW7X5M4</accession>
<protein>
    <submittedName>
        <fullName evidence="2">Urea carboxylase-associated family protein</fullName>
    </submittedName>
</protein>
<evidence type="ECO:0000259" key="1">
    <source>
        <dbReference type="Pfam" id="PF09347"/>
    </source>
</evidence>
<comment type="caution">
    <text evidence="2">The sequence shown here is derived from an EMBL/GenBank/DDBJ whole genome shotgun (WGS) entry which is preliminary data.</text>
</comment>
<proteinExistence type="predicted"/>
<dbReference type="PANTHER" id="PTHR31527">
    <property type="entry name" value="RE64534P"/>
    <property type="match status" value="1"/>
</dbReference>